<dbReference type="Pfam" id="PF14271">
    <property type="entry name" value="DUF4359"/>
    <property type="match status" value="1"/>
</dbReference>
<reference evidence="2" key="1">
    <citation type="journal article" date="2015" name="Genome">
        <title>Whole Genome Sequence of the Non-Microcystin-Producing Microcystis aeruginosa Strain NIES-44.</title>
        <authorList>
            <person name="Okano K."/>
            <person name="Miyata N."/>
            <person name="Ozaki Y."/>
        </authorList>
    </citation>
    <scope>NUCLEOTIDE SEQUENCE [LARGE SCALE GENOMIC DNA]</scope>
    <source>
        <strain evidence="2">NIES-44</strain>
    </source>
</reference>
<evidence type="ECO:0000313" key="1">
    <source>
        <dbReference type="EMBL" id="GAL94884.1"/>
    </source>
</evidence>
<dbReference type="AlphaFoldDB" id="A0A0A1VZA7"/>
<accession>A0A0A1VZA7</accession>
<name>A0A0A1VZA7_MICAE</name>
<evidence type="ECO:0008006" key="3">
    <source>
        <dbReference type="Google" id="ProtNLM"/>
    </source>
</evidence>
<proteinExistence type="predicted"/>
<protein>
    <recommendedName>
        <fullName evidence="3">DUF4359 domain-containing protein</fullName>
    </recommendedName>
</protein>
<dbReference type="EMBL" id="BBPA01000065">
    <property type="protein sequence ID" value="GAL94884.1"/>
    <property type="molecule type" value="Genomic_DNA"/>
</dbReference>
<gene>
    <name evidence="1" type="ORF">N44_03739</name>
</gene>
<organism evidence="1 2">
    <name type="scientific">Microcystis aeruginosa NIES-44</name>
    <dbReference type="NCBI Taxonomy" id="449439"/>
    <lineage>
        <taxon>Bacteria</taxon>
        <taxon>Bacillati</taxon>
        <taxon>Cyanobacteriota</taxon>
        <taxon>Cyanophyceae</taxon>
        <taxon>Oscillatoriophycideae</taxon>
        <taxon>Chroococcales</taxon>
        <taxon>Microcystaceae</taxon>
        <taxon>Microcystis</taxon>
    </lineage>
</organism>
<dbReference type="Proteomes" id="UP000030321">
    <property type="component" value="Unassembled WGS sequence"/>
</dbReference>
<dbReference type="InterPro" id="IPR025578">
    <property type="entry name" value="DUF4359"/>
</dbReference>
<sequence>MGGNFFKGAIALGVLAGMMGFTNPPQELYSEYASEKLLAHADKIACEKISLCDSIDSLPVAARNIIKNQILKPAIETSSQRQNLGVFSIYTTEVPGVAKIRTLGAFGHFLTFSET</sequence>
<dbReference type="RefSeq" id="WP_045361076.1">
    <property type="nucleotide sequence ID" value="NZ_BBPA01000065.1"/>
</dbReference>
<comment type="caution">
    <text evidence="1">The sequence shown here is derived from an EMBL/GenBank/DDBJ whole genome shotgun (WGS) entry which is preliminary data.</text>
</comment>
<evidence type="ECO:0000313" key="2">
    <source>
        <dbReference type="Proteomes" id="UP000030321"/>
    </source>
</evidence>